<proteinExistence type="predicted"/>
<reference evidence="2" key="2">
    <citation type="journal article" date="2015" name="Data Brief">
        <title>Shoot transcriptome of the giant reed, Arundo donax.</title>
        <authorList>
            <person name="Barrero R.A."/>
            <person name="Guerrero F.D."/>
            <person name="Moolhuijzen P."/>
            <person name="Goolsby J.A."/>
            <person name="Tidwell J."/>
            <person name="Bellgard S.E."/>
            <person name="Bellgard M.I."/>
        </authorList>
    </citation>
    <scope>NUCLEOTIDE SEQUENCE</scope>
    <source>
        <tissue evidence="2">Shoot tissue taken approximately 20 cm above the soil surface</tissue>
    </source>
</reference>
<reference evidence="2" key="1">
    <citation type="submission" date="2014-09" db="EMBL/GenBank/DDBJ databases">
        <authorList>
            <person name="Magalhaes I.L.F."/>
            <person name="Oliveira U."/>
            <person name="Santos F.R."/>
            <person name="Vidigal T.H.D.A."/>
            <person name="Brescovit A.D."/>
            <person name="Santos A.J."/>
        </authorList>
    </citation>
    <scope>NUCLEOTIDE SEQUENCE</scope>
    <source>
        <tissue evidence="2">Shoot tissue taken approximately 20 cm above the soil surface</tissue>
    </source>
</reference>
<name>A0A0A9ECA2_ARUDO</name>
<evidence type="ECO:0000313" key="2">
    <source>
        <dbReference type="EMBL" id="JAD96678.1"/>
    </source>
</evidence>
<dbReference type="EMBL" id="GBRH01201217">
    <property type="protein sequence ID" value="JAD96678.1"/>
    <property type="molecule type" value="Transcribed_RNA"/>
</dbReference>
<evidence type="ECO:0000256" key="1">
    <source>
        <dbReference type="SAM" id="MobiDB-lite"/>
    </source>
</evidence>
<sequence>MAGGGVSGRREEEAPAAAGGLGRKARWGARASKDTMEPMGESRRVEEED</sequence>
<protein>
    <submittedName>
        <fullName evidence="2">Uncharacterized protein</fullName>
    </submittedName>
</protein>
<organism evidence="2">
    <name type="scientific">Arundo donax</name>
    <name type="common">Giant reed</name>
    <name type="synonym">Donax arundinaceus</name>
    <dbReference type="NCBI Taxonomy" id="35708"/>
    <lineage>
        <taxon>Eukaryota</taxon>
        <taxon>Viridiplantae</taxon>
        <taxon>Streptophyta</taxon>
        <taxon>Embryophyta</taxon>
        <taxon>Tracheophyta</taxon>
        <taxon>Spermatophyta</taxon>
        <taxon>Magnoliopsida</taxon>
        <taxon>Liliopsida</taxon>
        <taxon>Poales</taxon>
        <taxon>Poaceae</taxon>
        <taxon>PACMAD clade</taxon>
        <taxon>Arundinoideae</taxon>
        <taxon>Arundineae</taxon>
        <taxon>Arundo</taxon>
    </lineage>
</organism>
<dbReference type="AlphaFoldDB" id="A0A0A9ECA2"/>
<accession>A0A0A9ECA2</accession>
<feature type="compositionally biased region" description="Basic and acidic residues" evidence="1">
    <location>
        <begin position="31"/>
        <end position="49"/>
    </location>
</feature>
<feature type="region of interest" description="Disordered" evidence="1">
    <location>
        <begin position="1"/>
        <end position="49"/>
    </location>
</feature>